<comment type="subcellular location">
    <subcellularLocation>
        <location evidence="1">Membrane</location>
        <topology evidence="1">Lipid-anchor</topology>
    </subcellularLocation>
</comment>
<dbReference type="PANTHER" id="PTHR35789:SF1">
    <property type="entry name" value="SPORE GERMINATION PROTEIN B3"/>
    <property type="match status" value="1"/>
</dbReference>
<dbReference type="Gene3D" id="3.30.300.210">
    <property type="entry name" value="Nutrient germinant receptor protein C, domain 3"/>
    <property type="match status" value="1"/>
</dbReference>
<accession>A0A5R9G6D5</accession>
<evidence type="ECO:0000259" key="8">
    <source>
        <dbReference type="Pfam" id="PF05504"/>
    </source>
</evidence>
<evidence type="ECO:0000313" key="11">
    <source>
        <dbReference type="Proteomes" id="UP000309676"/>
    </source>
</evidence>
<keyword evidence="7" id="KW-0449">Lipoprotein</keyword>
<evidence type="ECO:0000256" key="4">
    <source>
        <dbReference type="ARBA" id="ARBA00022729"/>
    </source>
</evidence>
<dbReference type="PROSITE" id="PS51257">
    <property type="entry name" value="PROKAR_LIPOPROTEIN"/>
    <property type="match status" value="1"/>
</dbReference>
<organism evidence="10 11">
    <name type="scientific">Paenibacillus antri</name>
    <dbReference type="NCBI Taxonomy" id="2582848"/>
    <lineage>
        <taxon>Bacteria</taxon>
        <taxon>Bacillati</taxon>
        <taxon>Bacillota</taxon>
        <taxon>Bacilli</taxon>
        <taxon>Bacillales</taxon>
        <taxon>Paenibacillaceae</taxon>
        <taxon>Paenibacillus</taxon>
    </lineage>
</organism>
<dbReference type="Proteomes" id="UP000309676">
    <property type="component" value="Unassembled WGS sequence"/>
</dbReference>
<evidence type="ECO:0000256" key="6">
    <source>
        <dbReference type="ARBA" id="ARBA00023139"/>
    </source>
</evidence>
<keyword evidence="4" id="KW-0732">Signal</keyword>
<keyword evidence="6" id="KW-0564">Palmitate</keyword>
<dbReference type="AlphaFoldDB" id="A0A5R9G6D5"/>
<keyword evidence="11" id="KW-1185">Reference proteome</keyword>
<protein>
    <submittedName>
        <fullName evidence="10">Ger(X)C family spore germination protein</fullName>
    </submittedName>
</protein>
<dbReference type="GO" id="GO:0016020">
    <property type="term" value="C:membrane"/>
    <property type="evidence" value="ECO:0007669"/>
    <property type="project" value="UniProtKB-SubCell"/>
</dbReference>
<proteinExistence type="inferred from homology"/>
<reference evidence="10 11" key="1">
    <citation type="submission" date="2019-05" db="EMBL/GenBank/DDBJ databases">
        <authorList>
            <person name="Narsing Rao M.P."/>
            <person name="Li W.J."/>
        </authorList>
    </citation>
    <scope>NUCLEOTIDE SEQUENCE [LARGE SCALE GENOMIC DNA]</scope>
    <source>
        <strain evidence="10 11">SYSU_K30003</strain>
    </source>
</reference>
<evidence type="ECO:0000256" key="7">
    <source>
        <dbReference type="ARBA" id="ARBA00023288"/>
    </source>
</evidence>
<comment type="similarity">
    <text evidence="2">Belongs to the GerABKC lipoprotein family.</text>
</comment>
<evidence type="ECO:0000256" key="3">
    <source>
        <dbReference type="ARBA" id="ARBA00022544"/>
    </source>
</evidence>
<dbReference type="GO" id="GO:0009847">
    <property type="term" value="P:spore germination"/>
    <property type="evidence" value="ECO:0007669"/>
    <property type="project" value="InterPro"/>
</dbReference>
<dbReference type="InterPro" id="IPR046953">
    <property type="entry name" value="Spore_GerAC-like_C"/>
</dbReference>
<feature type="domain" description="Spore germination GerAC-like C-terminal" evidence="8">
    <location>
        <begin position="214"/>
        <end position="379"/>
    </location>
</feature>
<name>A0A5R9G6D5_9BACL</name>
<dbReference type="InterPro" id="IPR057336">
    <property type="entry name" value="GerAC_N"/>
</dbReference>
<feature type="domain" description="Spore germination protein N-terminal" evidence="9">
    <location>
        <begin position="22"/>
        <end position="196"/>
    </location>
</feature>
<evidence type="ECO:0000313" key="10">
    <source>
        <dbReference type="EMBL" id="TLS48323.1"/>
    </source>
</evidence>
<dbReference type="InterPro" id="IPR038501">
    <property type="entry name" value="Spore_GerAC_C_sf"/>
</dbReference>
<dbReference type="PANTHER" id="PTHR35789">
    <property type="entry name" value="SPORE GERMINATION PROTEIN B3"/>
    <property type="match status" value="1"/>
</dbReference>
<evidence type="ECO:0000259" key="9">
    <source>
        <dbReference type="Pfam" id="PF25198"/>
    </source>
</evidence>
<evidence type="ECO:0000256" key="5">
    <source>
        <dbReference type="ARBA" id="ARBA00023136"/>
    </source>
</evidence>
<dbReference type="Pfam" id="PF25198">
    <property type="entry name" value="Spore_GerAC_N"/>
    <property type="match status" value="1"/>
</dbReference>
<evidence type="ECO:0000256" key="2">
    <source>
        <dbReference type="ARBA" id="ARBA00007886"/>
    </source>
</evidence>
<dbReference type="Pfam" id="PF05504">
    <property type="entry name" value="Spore_GerAC"/>
    <property type="match status" value="1"/>
</dbReference>
<dbReference type="OrthoDB" id="9816067at2"/>
<evidence type="ECO:0000256" key="1">
    <source>
        <dbReference type="ARBA" id="ARBA00004635"/>
    </source>
</evidence>
<dbReference type="InterPro" id="IPR008844">
    <property type="entry name" value="Spore_GerAC-like"/>
</dbReference>
<dbReference type="Gene3D" id="6.20.190.10">
    <property type="entry name" value="Nutrient germinant receptor protein C, domain 1"/>
    <property type="match status" value="1"/>
</dbReference>
<dbReference type="EMBL" id="VCIW01000040">
    <property type="protein sequence ID" value="TLS48323.1"/>
    <property type="molecule type" value="Genomic_DNA"/>
</dbReference>
<keyword evidence="5" id="KW-0472">Membrane</keyword>
<comment type="caution">
    <text evidence="10">The sequence shown here is derived from an EMBL/GenBank/DDBJ whole genome shotgun (WGS) entry which is preliminary data.</text>
</comment>
<dbReference type="NCBIfam" id="TIGR02887">
    <property type="entry name" value="spore_ger_x_C"/>
    <property type="match status" value="1"/>
</dbReference>
<sequence>MRRIPICVAFALSFAMLTGCWDRREINDIAFVSASAVDLEEDGNIRVTVQFPLPGQMGGAGSSGGGGGTAGTKPWHTESAVGRTGREVTALQQQSLSRTLNYSHRRVLIFGQDLAKNGIAEVLDVMGRIPQNRMSAFLFVTKGRGEALLEVPPTMEKIPAELFREIVTLSYKRPVSVETTVNALLQEGIDPYLPFMMTKSKGEGKLKNKEASLSGVALFKDDKAAAFLTGDTARGMLYALNQAKQPVVTIPAPEGSGYLSLRITSYDVSVELLRSGATPTFRIALDGEMIASENGSDYRFSENASSIATLERAVDESMERIMRKAMAVAQEAGSDPIGLGMHLYRHRPADWRRLKSDWRSIYGRAEIEVVVRLRFQHPGTITYPIGIPEKELEP</sequence>
<keyword evidence="3" id="KW-0309">Germination</keyword>
<gene>
    <name evidence="10" type="ORF">FE782_31325</name>
</gene>
<dbReference type="RefSeq" id="WP_138198277.1">
    <property type="nucleotide sequence ID" value="NZ_VCIW01000040.1"/>
</dbReference>